<dbReference type="InterPro" id="IPR053713">
    <property type="entry name" value="Bact_OM_Channel_sf"/>
</dbReference>
<feature type="signal peptide" evidence="2">
    <location>
        <begin position="1"/>
        <end position="23"/>
    </location>
</feature>
<keyword evidence="4" id="KW-1185">Reference proteome</keyword>
<keyword evidence="1 2" id="KW-0732">Signal</keyword>
<organism evidence="3 4">
    <name type="scientific">Prolixibacter bellariivorans</name>
    <dbReference type="NCBI Taxonomy" id="314319"/>
    <lineage>
        <taxon>Bacteria</taxon>
        <taxon>Pseudomonadati</taxon>
        <taxon>Bacteroidota</taxon>
        <taxon>Bacteroidia</taxon>
        <taxon>Marinilabiliales</taxon>
        <taxon>Prolixibacteraceae</taxon>
        <taxon>Prolixibacter</taxon>
    </lineage>
</organism>
<dbReference type="RefSeq" id="WP_025866005.1">
    <property type="nucleotide sequence ID" value="NZ_BLAX01000001.1"/>
</dbReference>
<feature type="chain" id="PRO_5024283720" description="DUF2490 domain-containing protein" evidence="2">
    <location>
        <begin position="24"/>
        <end position="221"/>
    </location>
</feature>
<evidence type="ECO:0008006" key="5">
    <source>
        <dbReference type="Google" id="ProtNLM"/>
    </source>
</evidence>
<name>A0A5M4B457_9BACT</name>
<evidence type="ECO:0000313" key="3">
    <source>
        <dbReference type="EMBL" id="GET34671.1"/>
    </source>
</evidence>
<dbReference type="InterPro" id="IPR019619">
    <property type="entry name" value="DUF2490"/>
</dbReference>
<evidence type="ECO:0000313" key="4">
    <source>
        <dbReference type="Proteomes" id="UP000391834"/>
    </source>
</evidence>
<dbReference type="EMBL" id="BLAX01000001">
    <property type="protein sequence ID" value="GET34671.1"/>
    <property type="molecule type" value="Genomic_DNA"/>
</dbReference>
<dbReference type="Pfam" id="PF10677">
    <property type="entry name" value="DUF2490"/>
    <property type="match status" value="1"/>
</dbReference>
<dbReference type="Proteomes" id="UP000391834">
    <property type="component" value="Unassembled WGS sequence"/>
</dbReference>
<proteinExistence type="predicted"/>
<comment type="caution">
    <text evidence="3">The sequence shown here is derived from an EMBL/GenBank/DDBJ whole genome shotgun (WGS) entry which is preliminary data.</text>
</comment>
<evidence type="ECO:0000256" key="1">
    <source>
        <dbReference type="ARBA" id="ARBA00022729"/>
    </source>
</evidence>
<reference evidence="3 4" key="1">
    <citation type="submission" date="2019-10" db="EMBL/GenBank/DDBJ databases">
        <title>Prolixibacter strains distinguished by the presence of nitrate reductase genes were adept at nitrate-dependent anaerobic corrosion of metallic iron and carbon steel.</title>
        <authorList>
            <person name="Iino T."/>
            <person name="Shono N."/>
            <person name="Ito K."/>
            <person name="Nakamura R."/>
            <person name="Sueoka K."/>
            <person name="Harayama S."/>
            <person name="Ohkuma M."/>
        </authorList>
    </citation>
    <scope>NUCLEOTIDE SEQUENCE [LARGE SCALE GENOMIC DNA]</scope>
    <source>
        <strain evidence="3 4">JCM 13498</strain>
    </source>
</reference>
<gene>
    <name evidence="3" type="ORF">PbJCM13498_35340</name>
</gene>
<dbReference type="AlphaFoldDB" id="A0A5M4B457"/>
<sequence length="221" mass="25989">MKKIIITFAGLVLFLFGTAPVVAADNYGIWTSAGVRKDFHKWKFELNEEFRFSDNVSTLGRYFTELSAGYDVTDWLSMGAGYRFTKDRDKDNAWRTLHRFIVDAEVSHEIKSVELSYRLRYTNEDDFIAGGNDDSSFLRQKGEVEYHIRDSRWDPYFSGELYYQLHGKNSGEFNKFRYTLGTKFSLNKKNRFSLFFSLQQEFNVSKPDRDFITGLSYTYRL</sequence>
<accession>A0A5M4B457</accession>
<evidence type="ECO:0000256" key="2">
    <source>
        <dbReference type="SAM" id="SignalP"/>
    </source>
</evidence>
<dbReference type="Gene3D" id="2.40.160.40">
    <property type="entry name" value="monomeric porin ompg"/>
    <property type="match status" value="1"/>
</dbReference>
<protein>
    <recommendedName>
        <fullName evidence="5">DUF2490 domain-containing protein</fullName>
    </recommendedName>
</protein>
<dbReference type="OrthoDB" id="1026376at2"/>